<evidence type="ECO:0000313" key="1">
    <source>
        <dbReference type="EMBL" id="KAK7337944.1"/>
    </source>
</evidence>
<protein>
    <submittedName>
        <fullName evidence="1">Uncharacterized protein</fullName>
    </submittedName>
</protein>
<sequence>MLGSPSQSEGPSRVRFRPLSFGVVLSFVSINEFQFGTSNLKNPKYHKHKLQPNFHFQVGSQPLLNFVFLSHSHRQI</sequence>
<dbReference type="Proteomes" id="UP001367508">
    <property type="component" value="Unassembled WGS sequence"/>
</dbReference>
<gene>
    <name evidence="1" type="ORF">VNO77_18536</name>
</gene>
<accession>A0AAN9LPH6</accession>
<comment type="caution">
    <text evidence="1">The sequence shown here is derived from an EMBL/GenBank/DDBJ whole genome shotgun (WGS) entry which is preliminary data.</text>
</comment>
<proteinExistence type="predicted"/>
<reference evidence="1 2" key="1">
    <citation type="submission" date="2024-01" db="EMBL/GenBank/DDBJ databases">
        <title>The genomes of 5 underutilized Papilionoideae crops provide insights into root nodulation and disease resistanc.</title>
        <authorList>
            <person name="Jiang F."/>
        </authorList>
    </citation>
    <scope>NUCLEOTIDE SEQUENCE [LARGE SCALE GENOMIC DNA]</scope>
    <source>
        <strain evidence="1">LVBAO_FW01</strain>
        <tissue evidence="1">Leaves</tissue>
    </source>
</reference>
<organism evidence="1 2">
    <name type="scientific">Canavalia gladiata</name>
    <name type="common">Sword bean</name>
    <name type="synonym">Dolichos gladiatus</name>
    <dbReference type="NCBI Taxonomy" id="3824"/>
    <lineage>
        <taxon>Eukaryota</taxon>
        <taxon>Viridiplantae</taxon>
        <taxon>Streptophyta</taxon>
        <taxon>Embryophyta</taxon>
        <taxon>Tracheophyta</taxon>
        <taxon>Spermatophyta</taxon>
        <taxon>Magnoliopsida</taxon>
        <taxon>eudicotyledons</taxon>
        <taxon>Gunneridae</taxon>
        <taxon>Pentapetalae</taxon>
        <taxon>rosids</taxon>
        <taxon>fabids</taxon>
        <taxon>Fabales</taxon>
        <taxon>Fabaceae</taxon>
        <taxon>Papilionoideae</taxon>
        <taxon>50 kb inversion clade</taxon>
        <taxon>NPAAA clade</taxon>
        <taxon>indigoferoid/millettioid clade</taxon>
        <taxon>Phaseoleae</taxon>
        <taxon>Canavalia</taxon>
    </lineage>
</organism>
<name>A0AAN9LPH6_CANGL</name>
<keyword evidence="2" id="KW-1185">Reference proteome</keyword>
<dbReference type="EMBL" id="JAYMYQ010000004">
    <property type="protein sequence ID" value="KAK7337944.1"/>
    <property type="molecule type" value="Genomic_DNA"/>
</dbReference>
<dbReference type="AlphaFoldDB" id="A0AAN9LPH6"/>
<evidence type="ECO:0000313" key="2">
    <source>
        <dbReference type="Proteomes" id="UP001367508"/>
    </source>
</evidence>